<feature type="compositionally biased region" description="Low complexity" evidence="1">
    <location>
        <begin position="67"/>
        <end position="81"/>
    </location>
</feature>
<comment type="caution">
    <text evidence="2">The sequence shown here is derived from an EMBL/GenBank/DDBJ whole genome shotgun (WGS) entry which is preliminary data.</text>
</comment>
<gene>
    <name evidence="2" type="ORF">MKK02DRAFT_37529</name>
</gene>
<dbReference type="EMBL" id="JAKWFO010000006">
    <property type="protein sequence ID" value="KAI9634649.1"/>
    <property type="molecule type" value="Genomic_DNA"/>
</dbReference>
<feature type="compositionally biased region" description="Basic and acidic residues" evidence="1">
    <location>
        <begin position="181"/>
        <end position="198"/>
    </location>
</feature>
<evidence type="ECO:0008006" key="4">
    <source>
        <dbReference type="Google" id="ProtNLM"/>
    </source>
</evidence>
<organism evidence="2 3">
    <name type="scientific">Dioszegia hungarica</name>
    <dbReference type="NCBI Taxonomy" id="4972"/>
    <lineage>
        <taxon>Eukaryota</taxon>
        <taxon>Fungi</taxon>
        <taxon>Dikarya</taxon>
        <taxon>Basidiomycota</taxon>
        <taxon>Agaricomycotina</taxon>
        <taxon>Tremellomycetes</taxon>
        <taxon>Tremellales</taxon>
        <taxon>Bulleribasidiaceae</taxon>
        <taxon>Dioszegia</taxon>
    </lineage>
</organism>
<reference evidence="2" key="1">
    <citation type="journal article" date="2022" name="G3 (Bethesda)">
        <title>High quality genome of the basidiomycete yeast Dioszegia hungarica PDD-24b-2 isolated from cloud water.</title>
        <authorList>
            <person name="Jarrige D."/>
            <person name="Haridas S."/>
            <person name="Bleykasten-Grosshans C."/>
            <person name="Joly M."/>
            <person name="Nadalig T."/>
            <person name="Sancelme M."/>
            <person name="Vuilleumier S."/>
            <person name="Grigoriev I.V."/>
            <person name="Amato P."/>
            <person name="Bringel F."/>
        </authorList>
    </citation>
    <scope>NUCLEOTIDE SEQUENCE</scope>
    <source>
        <strain evidence="2">PDD-24b-2</strain>
    </source>
</reference>
<evidence type="ECO:0000256" key="1">
    <source>
        <dbReference type="SAM" id="MobiDB-lite"/>
    </source>
</evidence>
<feature type="compositionally biased region" description="Low complexity" evidence="1">
    <location>
        <begin position="98"/>
        <end position="109"/>
    </location>
</feature>
<keyword evidence="3" id="KW-1185">Reference proteome</keyword>
<feature type="compositionally biased region" description="Basic and acidic residues" evidence="1">
    <location>
        <begin position="1"/>
        <end position="12"/>
    </location>
</feature>
<evidence type="ECO:0000313" key="2">
    <source>
        <dbReference type="EMBL" id="KAI9634649.1"/>
    </source>
</evidence>
<feature type="region of interest" description="Disordered" evidence="1">
    <location>
        <begin position="145"/>
        <end position="303"/>
    </location>
</feature>
<evidence type="ECO:0000313" key="3">
    <source>
        <dbReference type="Proteomes" id="UP001164286"/>
    </source>
</evidence>
<feature type="region of interest" description="Disordered" evidence="1">
    <location>
        <begin position="67"/>
        <end position="121"/>
    </location>
</feature>
<dbReference type="GeneID" id="77728893"/>
<dbReference type="RefSeq" id="XP_052944426.1">
    <property type="nucleotide sequence ID" value="XM_053089688.1"/>
</dbReference>
<feature type="compositionally biased region" description="Basic and acidic residues" evidence="1">
    <location>
        <begin position="206"/>
        <end position="216"/>
    </location>
</feature>
<dbReference type="AlphaFoldDB" id="A0AA38LUA5"/>
<dbReference type="Proteomes" id="UP001164286">
    <property type="component" value="Unassembled WGS sequence"/>
</dbReference>
<sequence length="303" mass="32906">MSKRFDPAEHLSKQGWKGKGTALKTGHLTRPLAVVQKKTLSGVGKDRDEAVPFWDQIFAATAASLSLPSTPLSTSPAPSSPNCTAITPKLADPRTNKSGSWQTSGTSSSAPRGQGGLSVGVRVSRDMARRGLYSKFFRGAVVQEEELEESAAKVEVDGQEQAEAGPSRLPSTPIENSVQGDGKDEGDGDVRETKEERRARRAEKAKRKEEKAERRAARAAAGPNDEEDSAEQCEALATANTTEEVALVPTTAVPDTQRGMSEAEEAREAKKRKWKEKRKEPGYVPKLPKRQRQSSKKADGRER</sequence>
<accession>A0AA38LUA5</accession>
<feature type="region of interest" description="Disordered" evidence="1">
    <location>
        <begin position="1"/>
        <end position="23"/>
    </location>
</feature>
<proteinExistence type="predicted"/>
<name>A0AA38LUA5_9TREE</name>
<feature type="compositionally biased region" description="Polar residues" evidence="1">
    <location>
        <begin position="169"/>
        <end position="179"/>
    </location>
</feature>
<protein>
    <recommendedName>
        <fullName evidence="4">G-patch domain-containing protein</fullName>
    </recommendedName>
</protein>